<dbReference type="Proteomes" id="UP000502699">
    <property type="component" value="Chromosome"/>
</dbReference>
<gene>
    <name evidence="4" type="primary">moaD</name>
    <name evidence="4" type="ORF">GWK36_13810</name>
</gene>
<dbReference type="SUPFAM" id="SSF54285">
    <property type="entry name" value="MoaD/ThiS"/>
    <property type="match status" value="1"/>
</dbReference>
<dbReference type="KEGG" id="cjap:GWK36_13810"/>
<evidence type="ECO:0000256" key="3">
    <source>
        <dbReference type="ARBA" id="ARBA00024247"/>
    </source>
</evidence>
<dbReference type="GO" id="GO:0006777">
    <property type="term" value="P:Mo-molybdopterin cofactor biosynthetic process"/>
    <property type="evidence" value="ECO:0007669"/>
    <property type="project" value="InterPro"/>
</dbReference>
<dbReference type="RefSeq" id="WP_166271978.1">
    <property type="nucleotide sequence ID" value="NZ_CP048029.1"/>
</dbReference>
<dbReference type="InterPro" id="IPR003749">
    <property type="entry name" value="ThiS/MoaD-like"/>
</dbReference>
<dbReference type="InterPro" id="IPR016155">
    <property type="entry name" value="Mopterin_synth/thiamin_S_b"/>
</dbReference>
<proteinExistence type="inferred from homology"/>
<evidence type="ECO:0000256" key="1">
    <source>
        <dbReference type="ARBA" id="ARBA00022741"/>
    </source>
</evidence>
<sequence>MIWVRYFASLRERLGVSEEHLDWYEELGTVSALRASLCGRGGVWADSLAPDQQVLCAVNQELSPPGAQVRDGDEVAFFPPVTGG</sequence>
<dbReference type="PANTHER" id="PTHR33359">
    <property type="entry name" value="MOLYBDOPTERIN SYNTHASE SULFUR CARRIER SUBUNIT"/>
    <property type="match status" value="1"/>
</dbReference>
<dbReference type="InterPro" id="IPR044672">
    <property type="entry name" value="MOCS2A"/>
</dbReference>
<dbReference type="PANTHER" id="PTHR33359:SF1">
    <property type="entry name" value="MOLYBDOPTERIN SYNTHASE SULFUR CARRIER SUBUNIT"/>
    <property type="match status" value="1"/>
</dbReference>
<dbReference type="Pfam" id="PF02597">
    <property type="entry name" value="ThiS"/>
    <property type="match status" value="1"/>
</dbReference>
<comment type="similarity">
    <text evidence="2">Belongs to the MoaD family.</text>
</comment>
<dbReference type="NCBIfam" id="TIGR01682">
    <property type="entry name" value="moaD"/>
    <property type="match status" value="1"/>
</dbReference>
<dbReference type="InterPro" id="IPR012675">
    <property type="entry name" value="Beta-grasp_dom_sf"/>
</dbReference>
<dbReference type="CDD" id="cd00754">
    <property type="entry name" value="Ubl_MoaD"/>
    <property type="match status" value="1"/>
</dbReference>
<dbReference type="GO" id="GO:1990133">
    <property type="term" value="C:molybdopterin adenylyltransferase complex"/>
    <property type="evidence" value="ECO:0007669"/>
    <property type="project" value="TreeGrafter"/>
</dbReference>
<evidence type="ECO:0000313" key="4">
    <source>
        <dbReference type="EMBL" id="QIK38879.1"/>
    </source>
</evidence>
<name>A0A6G7VFQ8_9GAMM</name>
<protein>
    <recommendedName>
        <fullName evidence="3">Molybdopterin synthase sulfur carrier subunit</fullName>
    </recommendedName>
</protein>
<organism evidence="4 5">
    <name type="scientific">Caldichromatium japonicum</name>
    <dbReference type="NCBI Taxonomy" id="2699430"/>
    <lineage>
        <taxon>Bacteria</taxon>
        <taxon>Pseudomonadati</taxon>
        <taxon>Pseudomonadota</taxon>
        <taxon>Gammaproteobacteria</taxon>
        <taxon>Chromatiales</taxon>
        <taxon>Chromatiaceae</taxon>
        <taxon>Caldichromatium</taxon>
    </lineage>
</organism>
<reference evidence="5" key="1">
    <citation type="submission" date="2020-01" db="EMBL/GenBank/DDBJ databases">
        <title>Caldichromatium gen. nov., sp. nov., a thermophilic purple sulfur bacterium member of the family Chromatiaceae isolated from Nakabusa hot spring, Japan.</title>
        <authorList>
            <person name="Saini M.K."/>
            <person name="Hanada S."/>
            <person name="Tank M."/>
        </authorList>
    </citation>
    <scope>NUCLEOTIDE SEQUENCE [LARGE SCALE GENOMIC DNA]</scope>
    <source>
        <strain evidence="5">No.7</strain>
    </source>
</reference>
<evidence type="ECO:0000256" key="2">
    <source>
        <dbReference type="ARBA" id="ARBA00024200"/>
    </source>
</evidence>
<dbReference type="Gene3D" id="3.10.20.30">
    <property type="match status" value="1"/>
</dbReference>
<evidence type="ECO:0000313" key="5">
    <source>
        <dbReference type="Proteomes" id="UP000502699"/>
    </source>
</evidence>
<dbReference type="GO" id="GO:0000166">
    <property type="term" value="F:nucleotide binding"/>
    <property type="evidence" value="ECO:0007669"/>
    <property type="project" value="UniProtKB-KW"/>
</dbReference>
<keyword evidence="1" id="KW-0547">Nucleotide-binding</keyword>
<dbReference type="AlphaFoldDB" id="A0A6G7VFQ8"/>
<keyword evidence="5" id="KW-1185">Reference proteome</keyword>
<dbReference type="EMBL" id="CP048029">
    <property type="protein sequence ID" value="QIK38879.1"/>
    <property type="molecule type" value="Genomic_DNA"/>
</dbReference>
<accession>A0A6G7VFQ8</accession>